<gene>
    <name evidence="2" type="ORF">FHS49_001618</name>
</gene>
<name>A0A7W9EF14_9SPHN</name>
<dbReference type="AlphaFoldDB" id="A0A7W9EF14"/>
<feature type="region of interest" description="Disordered" evidence="1">
    <location>
        <begin position="171"/>
        <end position="210"/>
    </location>
</feature>
<keyword evidence="3" id="KW-1185">Reference proteome</keyword>
<reference evidence="2 3" key="1">
    <citation type="submission" date="2020-08" db="EMBL/GenBank/DDBJ databases">
        <title>Genomic Encyclopedia of Type Strains, Phase IV (KMG-IV): sequencing the most valuable type-strain genomes for metagenomic binning, comparative biology and taxonomic classification.</title>
        <authorList>
            <person name="Goeker M."/>
        </authorList>
    </citation>
    <scope>NUCLEOTIDE SEQUENCE [LARGE SCALE GENOMIC DNA]</scope>
    <source>
        <strain evidence="2 3">DSM 25079</strain>
    </source>
</reference>
<comment type="caution">
    <text evidence="2">The sequence shown here is derived from an EMBL/GenBank/DDBJ whole genome shotgun (WGS) entry which is preliminary data.</text>
</comment>
<evidence type="ECO:0000313" key="2">
    <source>
        <dbReference type="EMBL" id="MBB5685610.1"/>
    </source>
</evidence>
<dbReference type="InterPro" id="IPR019225">
    <property type="entry name" value="DUF2155"/>
</dbReference>
<evidence type="ECO:0000256" key="1">
    <source>
        <dbReference type="SAM" id="MobiDB-lite"/>
    </source>
</evidence>
<proteinExistence type="predicted"/>
<accession>A0A7W9EF14</accession>
<evidence type="ECO:0000313" key="3">
    <source>
        <dbReference type="Proteomes" id="UP000549617"/>
    </source>
</evidence>
<evidence type="ECO:0008006" key="4">
    <source>
        <dbReference type="Google" id="ProtNLM"/>
    </source>
</evidence>
<dbReference type="Pfam" id="PF09923">
    <property type="entry name" value="DUF2155"/>
    <property type="match status" value="1"/>
</dbReference>
<sequence length="210" mass="22310">MNRWLLGGLGAVALGLAGWQGARALQNEADPASNAAAADNAPIRAPQAAPKPAAPALIRGVTPMAQREAVIGLLNKRNGLARDVRIKPGQAVRVGDVIIRLRACEQTAPWEPEKLTGAFIQLDVRNPQDQWQRVFSGWLYKESPSLNVVEHQIYDVWPKACTMKWPDVGAETETVSSGASAGESRSSAKKSGEAKPVAEPVASAESSNAT</sequence>
<dbReference type="EMBL" id="JACIJC010000002">
    <property type="protein sequence ID" value="MBB5685610.1"/>
    <property type="molecule type" value="Genomic_DNA"/>
</dbReference>
<organism evidence="2 3">
    <name type="scientific">Sphingobium boeckii</name>
    <dbReference type="NCBI Taxonomy" id="1082345"/>
    <lineage>
        <taxon>Bacteria</taxon>
        <taxon>Pseudomonadati</taxon>
        <taxon>Pseudomonadota</taxon>
        <taxon>Alphaproteobacteria</taxon>
        <taxon>Sphingomonadales</taxon>
        <taxon>Sphingomonadaceae</taxon>
        <taxon>Sphingobium</taxon>
    </lineage>
</organism>
<feature type="compositionally biased region" description="Low complexity" evidence="1">
    <location>
        <begin position="176"/>
        <end position="185"/>
    </location>
</feature>
<dbReference type="Proteomes" id="UP000549617">
    <property type="component" value="Unassembled WGS sequence"/>
</dbReference>
<protein>
    <recommendedName>
        <fullName evidence="4">DUF2155 domain-containing protein</fullName>
    </recommendedName>
</protein>